<protein>
    <submittedName>
        <fullName evidence="2">Uncharacterized protein</fullName>
    </submittedName>
</protein>
<comment type="caution">
    <text evidence="2">The sequence shown here is derived from an EMBL/GenBank/DDBJ whole genome shotgun (WGS) entry which is preliminary data.</text>
</comment>
<accession>A0A7J7II84</accession>
<keyword evidence="3" id="KW-1185">Reference proteome</keyword>
<organism evidence="2 3">
    <name type="scientific">Cyanidiococcus yangmingshanensis</name>
    <dbReference type="NCBI Taxonomy" id="2690220"/>
    <lineage>
        <taxon>Eukaryota</taxon>
        <taxon>Rhodophyta</taxon>
        <taxon>Bangiophyceae</taxon>
        <taxon>Cyanidiales</taxon>
        <taxon>Cyanidiaceae</taxon>
        <taxon>Cyanidiococcus</taxon>
    </lineage>
</organism>
<dbReference type="EMBL" id="VWRR01000009">
    <property type="protein sequence ID" value="KAF6002803.1"/>
    <property type="molecule type" value="Genomic_DNA"/>
</dbReference>
<proteinExistence type="predicted"/>
<feature type="region of interest" description="Disordered" evidence="1">
    <location>
        <begin position="21"/>
        <end position="44"/>
    </location>
</feature>
<dbReference type="AlphaFoldDB" id="A0A7J7II84"/>
<sequence>MSGDSPNTSLNVSSTRAYFETIGKAGRAPREGGLTEESESPPGNVRAKVAHYIALQHKHAGKNRQTIEDDEEDGVSSKIRAYERKIKGDTAAKKGRSLIRSSQAASGVSSKQTPAAHTTPSEESAMVQTAIEDEGSSPSSQPPKPTPSKKRGSRDARV</sequence>
<evidence type="ECO:0000313" key="2">
    <source>
        <dbReference type="EMBL" id="KAF6002803.1"/>
    </source>
</evidence>
<evidence type="ECO:0000313" key="3">
    <source>
        <dbReference type="Proteomes" id="UP000530660"/>
    </source>
</evidence>
<reference evidence="2 3" key="1">
    <citation type="journal article" date="2020" name="J. Phycol.">
        <title>Comparative genome analysis reveals Cyanidiococcus gen. nov., a new extremophilic red algal genus sister to Cyanidioschyzon (Cyanidioschyzonaceae, Rhodophyta).</title>
        <authorList>
            <person name="Liu S.-L."/>
            <person name="Chiang Y.-R."/>
            <person name="Yoon H.S."/>
            <person name="Fu H.-Y."/>
        </authorList>
    </citation>
    <scope>NUCLEOTIDE SEQUENCE [LARGE SCALE GENOMIC DNA]</scope>
    <source>
        <strain evidence="2 3">THAL066</strain>
    </source>
</reference>
<evidence type="ECO:0000256" key="1">
    <source>
        <dbReference type="SAM" id="MobiDB-lite"/>
    </source>
</evidence>
<gene>
    <name evidence="2" type="ORF">F1559_003794</name>
</gene>
<name>A0A7J7II84_9RHOD</name>
<feature type="region of interest" description="Disordered" evidence="1">
    <location>
        <begin position="57"/>
        <end position="158"/>
    </location>
</feature>
<feature type="compositionally biased region" description="Polar residues" evidence="1">
    <location>
        <begin position="99"/>
        <end position="122"/>
    </location>
</feature>
<dbReference type="Proteomes" id="UP000530660">
    <property type="component" value="Unassembled WGS sequence"/>
</dbReference>
<feature type="compositionally biased region" description="Basic and acidic residues" evidence="1">
    <location>
        <begin position="80"/>
        <end position="92"/>
    </location>
</feature>